<reference evidence="1" key="1">
    <citation type="submission" date="2014-05" db="EMBL/GenBank/DDBJ databases">
        <authorList>
            <person name="Chronopoulou M."/>
        </authorList>
    </citation>
    <scope>NUCLEOTIDE SEQUENCE</scope>
    <source>
        <tissue evidence="1">Whole organism</tissue>
    </source>
</reference>
<dbReference type="AlphaFoldDB" id="A0A0K2V428"/>
<proteinExistence type="predicted"/>
<accession>A0A0K2V428</accession>
<evidence type="ECO:0000313" key="1">
    <source>
        <dbReference type="EMBL" id="CDW45070.1"/>
    </source>
</evidence>
<organism evidence="1">
    <name type="scientific">Lepeophtheirus salmonis</name>
    <name type="common">Salmon louse</name>
    <name type="synonym">Caligus salmonis</name>
    <dbReference type="NCBI Taxonomy" id="72036"/>
    <lineage>
        <taxon>Eukaryota</taxon>
        <taxon>Metazoa</taxon>
        <taxon>Ecdysozoa</taxon>
        <taxon>Arthropoda</taxon>
        <taxon>Crustacea</taxon>
        <taxon>Multicrustacea</taxon>
        <taxon>Hexanauplia</taxon>
        <taxon>Copepoda</taxon>
        <taxon>Siphonostomatoida</taxon>
        <taxon>Caligidae</taxon>
        <taxon>Lepeophtheirus</taxon>
    </lineage>
</organism>
<dbReference type="EMBL" id="HACA01027709">
    <property type="protein sequence ID" value="CDW45070.1"/>
    <property type="molecule type" value="Transcribed_RNA"/>
</dbReference>
<sequence>MSTSRFWNLMSSPGLRKLHLRGHSSGSMLYYKDNVDLVFIIFILYYSVWPPSQPDFKPIDFFVYDAVG</sequence>
<name>A0A0K2V428_LEPSM</name>
<protein>
    <submittedName>
        <fullName evidence="1">Uncharacterized protein</fullName>
    </submittedName>
</protein>